<accession>A0A232FM37</accession>
<dbReference type="Proteomes" id="UP000215335">
    <property type="component" value="Unassembled WGS sequence"/>
</dbReference>
<proteinExistence type="predicted"/>
<protein>
    <submittedName>
        <fullName evidence="1">Uncharacterized protein</fullName>
    </submittedName>
</protein>
<sequence length="45" mass="4666">MMSLHVFVQVVAHRASGHAAVAAAAVLCLAFETALCSYQPLPGLL</sequence>
<organism evidence="1 2">
    <name type="scientific">Trichomalopsis sarcophagae</name>
    <dbReference type="NCBI Taxonomy" id="543379"/>
    <lineage>
        <taxon>Eukaryota</taxon>
        <taxon>Metazoa</taxon>
        <taxon>Ecdysozoa</taxon>
        <taxon>Arthropoda</taxon>
        <taxon>Hexapoda</taxon>
        <taxon>Insecta</taxon>
        <taxon>Pterygota</taxon>
        <taxon>Neoptera</taxon>
        <taxon>Endopterygota</taxon>
        <taxon>Hymenoptera</taxon>
        <taxon>Apocrita</taxon>
        <taxon>Proctotrupomorpha</taxon>
        <taxon>Chalcidoidea</taxon>
        <taxon>Pteromalidae</taxon>
        <taxon>Pteromalinae</taxon>
        <taxon>Trichomalopsis</taxon>
    </lineage>
</organism>
<name>A0A232FM37_9HYME</name>
<keyword evidence="2" id="KW-1185">Reference proteome</keyword>
<gene>
    <name evidence="1" type="ORF">TSAR_002031</name>
</gene>
<comment type="caution">
    <text evidence="1">The sequence shown here is derived from an EMBL/GenBank/DDBJ whole genome shotgun (WGS) entry which is preliminary data.</text>
</comment>
<reference evidence="1 2" key="1">
    <citation type="journal article" date="2017" name="Curr. Biol.">
        <title>The Evolution of Venom by Co-option of Single-Copy Genes.</title>
        <authorList>
            <person name="Martinson E.O."/>
            <person name="Mrinalini"/>
            <person name="Kelkar Y.D."/>
            <person name="Chang C.H."/>
            <person name="Werren J.H."/>
        </authorList>
    </citation>
    <scope>NUCLEOTIDE SEQUENCE [LARGE SCALE GENOMIC DNA]</scope>
    <source>
        <strain evidence="1 2">Alberta</strain>
        <tissue evidence="1">Whole body</tissue>
    </source>
</reference>
<evidence type="ECO:0000313" key="1">
    <source>
        <dbReference type="EMBL" id="OXU31816.1"/>
    </source>
</evidence>
<dbReference type="EMBL" id="NNAY01000028">
    <property type="protein sequence ID" value="OXU31816.1"/>
    <property type="molecule type" value="Genomic_DNA"/>
</dbReference>
<evidence type="ECO:0000313" key="2">
    <source>
        <dbReference type="Proteomes" id="UP000215335"/>
    </source>
</evidence>
<dbReference type="AlphaFoldDB" id="A0A232FM37"/>